<dbReference type="PANTHER" id="PTHR35333:SF3">
    <property type="entry name" value="BETA-LACTAMASE-TYPE TRANSPEPTIDASE FOLD CONTAINING PROTEIN"/>
    <property type="match status" value="1"/>
</dbReference>
<evidence type="ECO:0000256" key="7">
    <source>
        <dbReference type="SAM" id="Phobius"/>
    </source>
</evidence>
<evidence type="ECO:0000256" key="6">
    <source>
        <dbReference type="RuleBase" id="RU361140"/>
    </source>
</evidence>
<reference evidence="9" key="1">
    <citation type="submission" date="2013-07" db="EMBL/GenBank/DDBJ databases">
        <title>Sub-species coevolution in mutualistic symbiosis.</title>
        <authorList>
            <person name="Murfin K."/>
            <person name="Klassen J."/>
            <person name="Lee M."/>
            <person name="Forst S."/>
            <person name="Stock P."/>
            <person name="Goodrich-Blair H."/>
        </authorList>
    </citation>
    <scope>NUCLEOTIDE SEQUENCE [LARGE SCALE GENOMIC DNA]</scope>
    <source>
        <strain evidence="9">Puntauvense</strain>
    </source>
</reference>
<evidence type="ECO:0000313" key="9">
    <source>
        <dbReference type="EMBL" id="CDG99024.1"/>
    </source>
</evidence>
<dbReference type="PRINTS" id="PR00118">
    <property type="entry name" value="BLACTAMASEA"/>
</dbReference>
<feature type="transmembrane region" description="Helical" evidence="7">
    <location>
        <begin position="27"/>
        <end position="46"/>
    </location>
</feature>
<dbReference type="EMBL" id="CBSW010000277">
    <property type="protein sequence ID" value="CDG99024.1"/>
    <property type="molecule type" value="Genomic_DNA"/>
</dbReference>
<dbReference type="HOGENOM" id="CLU_031960_6_0_6"/>
<dbReference type="NCBIfam" id="NF033103">
    <property type="entry name" value="bla_class_A"/>
    <property type="match status" value="1"/>
</dbReference>
<dbReference type="SUPFAM" id="SSF56601">
    <property type="entry name" value="beta-lactamase/transpeptidase-like"/>
    <property type="match status" value="1"/>
</dbReference>
<evidence type="ECO:0000313" key="10">
    <source>
        <dbReference type="Proteomes" id="UP000028511"/>
    </source>
</evidence>
<accession>A0A077NJK5</accession>
<dbReference type="InterPro" id="IPR045155">
    <property type="entry name" value="Beta-lactam_cat"/>
</dbReference>
<evidence type="ECO:0000256" key="3">
    <source>
        <dbReference type="ARBA" id="ARBA00012865"/>
    </source>
</evidence>
<evidence type="ECO:0000259" key="8">
    <source>
        <dbReference type="Pfam" id="PF13354"/>
    </source>
</evidence>
<organism evidence="9 10">
    <name type="scientific">Xenorhabdus bovienii str. puntauvense</name>
    <dbReference type="NCBI Taxonomy" id="1398201"/>
    <lineage>
        <taxon>Bacteria</taxon>
        <taxon>Pseudomonadati</taxon>
        <taxon>Pseudomonadota</taxon>
        <taxon>Gammaproteobacteria</taxon>
        <taxon>Enterobacterales</taxon>
        <taxon>Morganellaceae</taxon>
        <taxon>Xenorhabdus</taxon>
    </lineage>
</organism>
<dbReference type="GO" id="GO:0046677">
    <property type="term" value="P:response to antibiotic"/>
    <property type="evidence" value="ECO:0007669"/>
    <property type="project" value="UniProtKB-UniRule"/>
</dbReference>
<keyword evidence="7" id="KW-0472">Membrane</keyword>
<dbReference type="InterPro" id="IPR000871">
    <property type="entry name" value="Beta-lactam_class-A"/>
</dbReference>
<name>A0A077NJK5_XENBV</name>
<comment type="catalytic activity">
    <reaction evidence="1 6">
        <text>a beta-lactam + H2O = a substituted beta-amino acid</text>
        <dbReference type="Rhea" id="RHEA:20401"/>
        <dbReference type="ChEBI" id="CHEBI:15377"/>
        <dbReference type="ChEBI" id="CHEBI:35627"/>
        <dbReference type="ChEBI" id="CHEBI:140347"/>
        <dbReference type="EC" id="3.5.2.6"/>
    </reaction>
</comment>
<keyword evidence="5 6" id="KW-0046">Antibiotic resistance</keyword>
<proteinExistence type="inferred from homology"/>
<evidence type="ECO:0000256" key="5">
    <source>
        <dbReference type="ARBA" id="ARBA00023251"/>
    </source>
</evidence>
<feature type="domain" description="Beta-lactamase class A catalytic" evidence="8">
    <location>
        <begin position="62"/>
        <end position="276"/>
    </location>
</feature>
<evidence type="ECO:0000256" key="1">
    <source>
        <dbReference type="ARBA" id="ARBA00001526"/>
    </source>
</evidence>
<keyword evidence="7" id="KW-1133">Transmembrane helix</keyword>
<dbReference type="Pfam" id="PF13354">
    <property type="entry name" value="Beta-lactamase2"/>
    <property type="match status" value="1"/>
</dbReference>
<gene>
    <name evidence="9" type="primary">pse</name>
    <name evidence="9" type="ORF">XBP1_700003</name>
</gene>
<comment type="caution">
    <text evidence="9">The sequence shown here is derived from an EMBL/GenBank/DDBJ whole genome shotgun (WGS) entry which is preliminary data.</text>
</comment>
<keyword evidence="7" id="KW-0812">Transmembrane</keyword>
<dbReference type="PROSITE" id="PS00146">
    <property type="entry name" value="BETA_LACTAMASE_A"/>
    <property type="match status" value="1"/>
</dbReference>
<dbReference type="InterPro" id="IPR023650">
    <property type="entry name" value="Beta-lactam_class-A_AS"/>
</dbReference>
<keyword evidence="4 6" id="KW-0378">Hydrolase</keyword>
<sequence length="305" mass="33930">MSNDETLNTLLAKKSVTLKNITFSLKYMPAAILCFFFISNANASMLKDKIKILEAQGWQVGVSILDYNGNKIESVNGDERFPLDSTVKALACANILAKVDNKSLRLEDSVLIKEKDIVTYSPITEGYVNKKITLKQACEATTAFSDNTAANIAISSVGGPSELTKFMRSIGDNTTRSDRYEPDLTINPEHDLRDTTTPNAMSNSIRKLLTGNVLSEKSKEQLKEWMIGNKVADNMLRSELPKGWFIADRSGASDYGIRGITSMVWSDKEPPLFISVYLRKSNTSLEERSEKIAEIGMVIFSKYTH</sequence>
<protein>
    <recommendedName>
        <fullName evidence="3 6">Beta-lactamase</fullName>
        <ecNumber evidence="3 6">3.5.2.6</ecNumber>
    </recommendedName>
</protein>
<evidence type="ECO:0000256" key="2">
    <source>
        <dbReference type="ARBA" id="ARBA00009009"/>
    </source>
</evidence>
<dbReference type="EC" id="3.5.2.6" evidence="3 6"/>
<dbReference type="Proteomes" id="UP000028511">
    <property type="component" value="Unassembled WGS sequence"/>
</dbReference>
<dbReference type="PANTHER" id="PTHR35333">
    <property type="entry name" value="BETA-LACTAMASE"/>
    <property type="match status" value="1"/>
</dbReference>
<dbReference type="InterPro" id="IPR012338">
    <property type="entry name" value="Beta-lactam/transpept-like"/>
</dbReference>
<dbReference type="RefSeq" id="WP_230579978.1">
    <property type="nucleotide sequence ID" value="NZ_CAWLWN010000067.1"/>
</dbReference>
<dbReference type="GO" id="GO:0008800">
    <property type="term" value="F:beta-lactamase activity"/>
    <property type="evidence" value="ECO:0007669"/>
    <property type="project" value="UniProtKB-UniRule"/>
</dbReference>
<dbReference type="Gene3D" id="3.40.710.10">
    <property type="entry name" value="DD-peptidase/beta-lactamase superfamily"/>
    <property type="match status" value="1"/>
</dbReference>
<comment type="similarity">
    <text evidence="2 6">Belongs to the class-A beta-lactamase family.</text>
</comment>
<evidence type="ECO:0000256" key="4">
    <source>
        <dbReference type="ARBA" id="ARBA00022801"/>
    </source>
</evidence>
<dbReference type="GO" id="GO:0030655">
    <property type="term" value="P:beta-lactam antibiotic catabolic process"/>
    <property type="evidence" value="ECO:0007669"/>
    <property type="project" value="InterPro"/>
</dbReference>
<dbReference type="AlphaFoldDB" id="A0A077NJK5"/>